<feature type="compositionally biased region" description="Low complexity" evidence="1">
    <location>
        <begin position="31"/>
        <end position="47"/>
    </location>
</feature>
<dbReference type="InterPro" id="IPR054722">
    <property type="entry name" value="PolX-like_BBD"/>
</dbReference>
<evidence type="ECO:0000313" key="4">
    <source>
        <dbReference type="Proteomes" id="UP001604336"/>
    </source>
</evidence>
<dbReference type="EMBL" id="JBFOLK010000013">
    <property type="protein sequence ID" value="KAL2465575.1"/>
    <property type="molecule type" value="Genomic_DNA"/>
</dbReference>
<comment type="caution">
    <text evidence="3">The sequence shown here is derived from an EMBL/GenBank/DDBJ whole genome shotgun (WGS) entry which is preliminary data.</text>
</comment>
<gene>
    <name evidence="3" type="ORF">Adt_41426</name>
</gene>
<dbReference type="Proteomes" id="UP001604336">
    <property type="component" value="Unassembled WGS sequence"/>
</dbReference>
<dbReference type="PANTHER" id="PTHR47592">
    <property type="entry name" value="PBF68 PROTEIN"/>
    <property type="match status" value="1"/>
</dbReference>
<reference evidence="4" key="1">
    <citation type="submission" date="2024-07" db="EMBL/GenBank/DDBJ databases">
        <title>Two chromosome-level genome assemblies of Korean endemic species Abeliophyllum distichum and Forsythia ovata (Oleaceae).</title>
        <authorList>
            <person name="Jang H."/>
        </authorList>
    </citation>
    <scope>NUCLEOTIDE SEQUENCE [LARGE SCALE GENOMIC DNA]</scope>
</reference>
<sequence length="279" mass="31148">MTFESRLEYLNQVSSSFGSINLLQGNTQNLNSYNGRGSRGGRSPNFRGRTRGRGRFGRANEVRNPCQICGLNNHTAAWCYNRFDEKYMGKRPTDQNHNINPLAYTASLISVDDQAWYVDSGASHHVTTDKDNVDEVKEYGGKKKIVVGNGTSLQITHIGTKSFDVESDKTLVLKKLLHVPKIKKNLISVSKLIADNNVSVEFFPNGCVVKDLPTRKAVLQGKLEDGLYQLNLPKHNSRHQNPSSIDHLQFTSNHTLLNTCLNQSVKTTSDKSIESKAEI</sequence>
<feature type="domain" description="Retrovirus-related Pol polyprotein from transposon TNT 1-94-like beta-barrel" evidence="2">
    <location>
        <begin position="116"/>
        <end position="194"/>
    </location>
</feature>
<proteinExistence type="predicted"/>
<evidence type="ECO:0000256" key="1">
    <source>
        <dbReference type="SAM" id="MobiDB-lite"/>
    </source>
</evidence>
<evidence type="ECO:0000259" key="2">
    <source>
        <dbReference type="Pfam" id="PF22936"/>
    </source>
</evidence>
<dbReference type="Pfam" id="PF22936">
    <property type="entry name" value="Pol_BBD"/>
    <property type="match status" value="1"/>
</dbReference>
<organism evidence="3 4">
    <name type="scientific">Abeliophyllum distichum</name>
    <dbReference type="NCBI Taxonomy" id="126358"/>
    <lineage>
        <taxon>Eukaryota</taxon>
        <taxon>Viridiplantae</taxon>
        <taxon>Streptophyta</taxon>
        <taxon>Embryophyta</taxon>
        <taxon>Tracheophyta</taxon>
        <taxon>Spermatophyta</taxon>
        <taxon>Magnoliopsida</taxon>
        <taxon>eudicotyledons</taxon>
        <taxon>Gunneridae</taxon>
        <taxon>Pentapetalae</taxon>
        <taxon>asterids</taxon>
        <taxon>lamiids</taxon>
        <taxon>Lamiales</taxon>
        <taxon>Oleaceae</taxon>
        <taxon>Forsythieae</taxon>
        <taxon>Abeliophyllum</taxon>
    </lineage>
</organism>
<dbReference type="AlphaFoldDB" id="A0ABD1PNT0"/>
<protein>
    <recommendedName>
        <fullName evidence="2">Retrovirus-related Pol polyprotein from transposon TNT 1-94-like beta-barrel domain-containing protein</fullName>
    </recommendedName>
</protein>
<keyword evidence="4" id="KW-1185">Reference proteome</keyword>
<name>A0ABD1PNT0_9LAMI</name>
<feature type="region of interest" description="Disordered" evidence="1">
    <location>
        <begin position="31"/>
        <end position="56"/>
    </location>
</feature>
<accession>A0ABD1PNT0</accession>
<evidence type="ECO:0000313" key="3">
    <source>
        <dbReference type="EMBL" id="KAL2465575.1"/>
    </source>
</evidence>